<evidence type="ECO:0000256" key="2">
    <source>
        <dbReference type="ARBA" id="ARBA00022676"/>
    </source>
</evidence>
<dbReference type="HAMAP" id="MF_00168">
    <property type="entry name" value="Q_tRNA_Tgt"/>
    <property type="match status" value="1"/>
</dbReference>
<evidence type="ECO:0000256" key="5">
    <source>
        <dbReference type="ARBA" id="ARBA00022785"/>
    </source>
</evidence>
<keyword evidence="4 7" id="KW-0819">tRNA processing</keyword>
<comment type="pathway">
    <text evidence="1 7">tRNA modification; tRNA-queuosine biosynthesis.</text>
</comment>
<dbReference type="PANTHER" id="PTHR46499">
    <property type="entry name" value="QUEUINE TRNA-RIBOSYLTRANSFERASE"/>
    <property type="match status" value="1"/>
</dbReference>
<evidence type="ECO:0000256" key="4">
    <source>
        <dbReference type="ARBA" id="ARBA00022694"/>
    </source>
</evidence>
<dbReference type="FunFam" id="3.20.20.105:FF:000001">
    <property type="entry name" value="Queuine tRNA-ribosyltransferase"/>
    <property type="match status" value="1"/>
</dbReference>
<comment type="catalytic activity">
    <reaction evidence="6 7">
        <text>7-aminomethyl-7-carbaguanine + guanosine(34) in tRNA = 7-aminomethyl-7-carbaguanosine(34) in tRNA + guanine</text>
        <dbReference type="Rhea" id="RHEA:24104"/>
        <dbReference type="Rhea" id="RHEA-COMP:10341"/>
        <dbReference type="Rhea" id="RHEA-COMP:10342"/>
        <dbReference type="ChEBI" id="CHEBI:16235"/>
        <dbReference type="ChEBI" id="CHEBI:58703"/>
        <dbReference type="ChEBI" id="CHEBI:74269"/>
        <dbReference type="ChEBI" id="CHEBI:82833"/>
        <dbReference type="EC" id="2.4.2.29"/>
    </reaction>
</comment>
<dbReference type="PANTHER" id="PTHR46499:SF1">
    <property type="entry name" value="QUEUINE TRNA-RIBOSYLTRANSFERASE"/>
    <property type="match status" value="1"/>
</dbReference>
<feature type="region of interest" description="RNA binding" evidence="7">
    <location>
        <begin position="264"/>
        <end position="270"/>
    </location>
</feature>
<dbReference type="GO" id="GO:0005829">
    <property type="term" value="C:cytosol"/>
    <property type="evidence" value="ECO:0007669"/>
    <property type="project" value="TreeGrafter"/>
</dbReference>
<reference evidence="9" key="1">
    <citation type="submission" date="2016-04" db="EMBL/GenBank/DDBJ databases">
        <authorList>
            <person name="Evans L.H."/>
            <person name="Alamgir A."/>
            <person name="Owens N."/>
            <person name="Weber N.D."/>
            <person name="Virtaneva K."/>
            <person name="Barbian K."/>
            <person name="Babar A."/>
            <person name="Rosenke K."/>
        </authorList>
    </citation>
    <scope>NUCLEOTIDE SEQUENCE</scope>
    <source>
        <strain evidence="9">92-2</strain>
    </source>
</reference>
<dbReference type="InterPro" id="IPR004803">
    <property type="entry name" value="TGT"/>
</dbReference>
<evidence type="ECO:0000256" key="3">
    <source>
        <dbReference type="ARBA" id="ARBA00022679"/>
    </source>
</evidence>
<name>A0A212K2V5_9BACT</name>
<accession>A0A212K2V5</accession>
<feature type="active site" description="Nucleophile" evidence="7">
    <location>
        <position position="283"/>
    </location>
</feature>
<feature type="binding site" evidence="7">
    <location>
        <position position="206"/>
    </location>
    <ligand>
        <name>substrate</name>
    </ligand>
</feature>
<feature type="active site" description="Proton acceptor" evidence="7">
    <location>
        <position position="108"/>
    </location>
</feature>
<dbReference type="GO" id="GO:0008616">
    <property type="term" value="P:tRNA queuosine(34) biosynthetic process"/>
    <property type="evidence" value="ECO:0007669"/>
    <property type="project" value="UniProtKB-UniRule"/>
</dbReference>
<dbReference type="AlphaFoldDB" id="A0A212K2V5"/>
<dbReference type="GO" id="GO:0046872">
    <property type="term" value="F:metal ion binding"/>
    <property type="evidence" value="ECO:0007669"/>
    <property type="project" value="UniProtKB-KW"/>
</dbReference>
<evidence type="ECO:0000313" key="9">
    <source>
        <dbReference type="EMBL" id="SBW05982.1"/>
    </source>
</evidence>
<keyword evidence="7" id="KW-0479">Metal-binding</keyword>
<keyword evidence="7" id="KW-0862">Zinc</keyword>
<feature type="binding site" evidence="7">
    <location>
        <position position="321"/>
    </location>
    <ligand>
        <name>Zn(2+)</name>
        <dbReference type="ChEBI" id="CHEBI:29105"/>
    </ligand>
</feature>
<dbReference type="SUPFAM" id="SSF51713">
    <property type="entry name" value="tRNA-guanine transglycosylase"/>
    <property type="match status" value="1"/>
</dbReference>
<dbReference type="GO" id="GO:0008479">
    <property type="term" value="F:tRNA-guanosine(34) queuine transglycosylase activity"/>
    <property type="evidence" value="ECO:0007669"/>
    <property type="project" value="UniProtKB-UniRule"/>
</dbReference>
<keyword evidence="2 7" id="KW-0328">Glycosyltransferase</keyword>
<comment type="similarity">
    <text evidence="7">Belongs to the queuine tRNA-ribosyltransferase family.</text>
</comment>
<dbReference type="NCBIfam" id="TIGR00449">
    <property type="entry name" value="tgt_general"/>
    <property type="match status" value="1"/>
</dbReference>
<keyword evidence="3 7" id="KW-0808">Transferase</keyword>
<dbReference type="EMBL" id="FLUP01000001">
    <property type="protein sequence ID" value="SBW05982.1"/>
    <property type="molecule type" value="Genomic_DNA"/>
</dbReference>
<proteinExistence type="inferred from homology"/>
<dbReference type="UniPathway" id="UPA00392"/>
<feature type="domain" description="tRNA-guanine(15) transglycosylase-like" evidence="8">
    <location>
        <begin position="30"/>
        <end position="384"/>
    </location>
</feature>
<dbReference type="NCBIfam" id="TIGR00430">
    <property type="entry name" value="Q_tRNA_tgt"/>
    <property type="match status" value="1"/>
</dbReference>
<evidence type="ECO:0000256" key="7">
    <source>
        <dbReference type="HAMAP-Rule" id="MF_00168"/>
    </source>
</evidence>
<dbReference type="EC" id="2.4.2.29" evidence="7"/>
<dbReference type="Gene3D" id="3.20.20.105">
    <property type="entry name" value="Queuine tRNA-ribosyltransferase-like"/>
    <property type="match status" value="1"/>
</dbReference>
<dbReference type="InterPro" id="IPR036511">
    <property type="entry name" value="TGT-like_sf"/>
</dbReference>
<dbReference type="InterPro" id="IPR050076">
    <property type="entry name" value="ArchSynthase1/Queuine_TRR"/>
</dbReference>
<comment type="cofactor">
    <cofactor evidence="7">
        <name>Zn(2+)</name>
        <dbReference type="ChEBI" id="CHEBI:29105"/>
    </cofactor>
    <text evidence="7">Binds 1 zinc ion per subunit.</text>
</comment>
<keyword evidence="5 7" id="KW-0671">Queuosine biosynthesis</keyword>
<comment type="function">
    <text evidence="7">Catalyzes the base-exchange of a guanine (G) residue with the queuine precursor 7-aminomethyl-7-deazaguanine (PreQ1) at position 34 (anticodon wobble position) in tRNAs with GU(N) anticodons (tRNA-Asp, -Asn, -His and -Tyr). Catalysis occurs through a double-displacement mechanism. The nucleophile active site attacks the C1' of nucleotide 34 to detach the guanine base from the RNA, forming a covalent enzyme-RNA intermediate. The proton acceptor active site deprotonates the incoming PreQ1, allowing a nucleophilic attack on the C1' of the ribose to form the product. After dissociation, two additional enzymatic reactions on the tRNA convert PreQ1 to queuine (Q), resulting in the hypermodified nucleoside queuosine (7-(((4,5-cis-dihydroxy-2-cyclopenten-1-yl)amino)methyl)-7-deazaguanosine).</text>
</comment>
<feature type="binding site" evidence="7">
    <location>
        <position position="326"/>
    </location>
    <ligand>
        <name>Zn(2+)</name>
        <dbReference type="ChEBI" id="CHEBI:29105"/>
    </ligand>
</feature>
<evidence type="ECO:0000259" key="8">
    <source>
        <dbReference type="Pfam" id="PF01702"/>
    </source>
</evidence>
<protein>
    <recommendedName>
        <fullName evidence="7">Queuine tRNA-ribosyltransferase</fullName>
        <ecNumber evidence="7">2.4.2.29</ecNumber>
    </recommendedName>
    <alternativeName>
        <fullName evidence="7">Guanine insertion enzyme</fullName>
    </alternativeName>
    <alternativeName>
        <fullName evidence="7">tRNA-guanine transglycosylase</fullName>
    </alternativeName>
</protein>
<dbReference type="Pfam" id="PF01702">
    <property type="entry name" value="TGT"/>
    <property type="match status" value="1"/>
</dbReference>
<comment type="subunit">
    <text evidence="7">Homodimer. Within each dimer, one monomer is responsible for RNA recognition and catalysis, while the other monomer binds to the replacement base PreQ1.</text>
</comment>
<dbReference type="InterPro" id="IPR002616">
    <property type="entry name" value="tRNA_ribo_trans-like"/>
</dbReference>
<feature type="binding site" evidence="7">
    <location>
        <position position="233"/>
    </location>
    <ligand>
        <name>substrate</name>
    </ligand>
</feature>
<organism evidence="9">
    <name type="scientific">uncultured Desulfovibrio sp</name>
    <dbReference type="NCBI Taxonomy" id="167968"/>
    <lineage>
        <taxon>Bacteria</taxon>
        <taxon>Pseudomonadati</taxon>
        <taxon>Thermodesulfobacteriota</taxon>
        <taxon>Desulfovibrionia</taxon>
        <taxon>Desulfovibrionales</taxon>
        <taxon>Desulfovibrionaceae</taxon>
        <taxon>Desulfovibrio</taxon>
        <taxon>environmental samples</taxon>
    </lineage>
</organism>
<sequence>MLPLLRRAALAATLRGMSQSVFTIEHTDGAARAGVLRTAHGTIPTPIFMPVGTVGSVKALAPDDLAAIGAPIILGNTYHLYLRPGDELVHRRGGLHKFASWPGSILTDSGGFQVFSLSSLRKIREEGVEFRSHLDGSKHLFTPEKVLEIQRNLNSDIMMVLDECVPFGADYAYTEKSLALTTRWAKRAMDAYPPGSAHNLMFGITQGGFYKDLRERSVNELCAMDFDGFAIGGLSVGEPKDKMYDLLYHTAPLLPGEKPRYLMGVGTPLDIATGIHAGVDMFDCVLPTRNARNGTLYTSLGKINIKRREFAEDDGPLDPNCRCYACRNFSRAYLRHLYASQELLSFRLNSLHNLTYFLDLARNARQAIVEGRYMDFLAKITALYPDEAARAAAGS</sequence>
<feature type="binding site" evidence="7">
    <location>
        <position position="352"/>
    </location>
    <ligand>
        <name>Zn(2+)</name>
        <dbReference type="ChEBI" id="CHEBI:29105"/>
    </ligand>
</feature>
<evidence type="ECO:0000256" key="1">
    <source>
        <dbReference type="ARBA" id="ARBA00004691"/>
    </source>
</evidence>
<feature type="binding site" evidence="7">
    <location>
        <position position="323"/>
    </location>
    <ligand>
        <name>Zn(2+)</name>
        <dbReference type="ChEBI" id="CHEBI:29105"/>
    </ligand>
</feature>
<feature type="binding site" evidence="7">
    <location>
        <position position="162"/>
    </location>
    <ligand>
        <name>substrate</name>
    </ligand>
</feature>
<evidence type="ECO:0000256" key="6">
    <source>
        <dbReference type="ARBA" id="ARBA00050112"/>
    </source>
</evidence>
<feature type="binding site" evidence="7">
    <location>
        <begin position="108"/>
        <end position="112"/>
    </location>
    <ligand>
        <name>substrate</name>
    </ligand>
</feature>
<feature type="region of interest" description="RNA binding; important for wobble base 34 recognition" evidence="7">
    <location>
        <begin position="288"/>
        <end position="292"/>
    </location>
</feature>
<gene>
    <name evidence="7 9" type="primary">tgt</name>
    <name evidence="9" type="ORF">KM92DES2_12125</name>
</gene>